<evidence type="ECO:0000313" key="1">
    <source>
        <dbReference type="EMBL" id="KER31341.1"/>
    </source>
</evidence>
<dbReference type="KEGG" id="ovi:T265_02393"/>
<evidence type="ECO:0000313" key="2">
    <source>
        <dbReference type="Proteomes" id="UP000054324"/>
    </source>
</evidence>
<keyword evidence="2" id="KW-1185">Reference proteome</keyword>
<sequence>MLLHEIGLGDCLHPLIIKRTARSDEIILDNNVSHRSAVTSLRCLDTTTLEVSTRAGILPGYPSLDKGSREAAVRFEPRTLRSVNLRSNHRAISPIPNKSSNCVCVCAVNAVRLRNALLVRSLKILRQPMTGFALLGALQYHESQTEAADLGLIDIQRKNLHNSSTLNAETVDGCKNRRTWNPAESLVCDVLRQLNVLHQVASCFSGYDIQDIAMHVYLCKVLLIRLLKIRRQLTPSIALLETHQCLTAMPREGSSRTRILPCCPSLDRERRQTDRHWFRATDLPVSKFVLLPLSYLAICC</sequence>
<dbReference type="OrthoDB" id="73653at2759"/>
<organism evidence="1 2">
    <name type="scientific">Opisthorchis viverrini</name>
    <name type="common">Southeast Asian liver fluke</name>
    <dbReference type="NCBI Taxonomy" id="6198"/>
    <lineage>
        <taxon>Eukaryota</taxon>
        <taxon>Metazoa</taxon>
        <taxon>Spiralia</taxon>
        <taxon>Lophotrochozoa</taxon>
        <taxon>Platyhelminthes</taxon>
        <taxon>Trematoda</taxon>
        <taxon>Digenea</taxon>
        <taxon>Opisthorchiida</taxon>
        <taxon>Opisthorchiata</taxon>
        <taxon>Opisthorchiidae</taxon>
        <taxon>Opisthorchis</taxon>
    </lineage>
</organism>
<reference evidence="1 2" key="1">
    <citation type="submission" date="2013-11" db="EMBL/GenBank/DDBJ databases">
        <title>Opisthorchis viverrini - life in the bile duct.</title>
        <authorList>
            <person name="Young N.D."/>
            <person name="Nagarajan N."/>
            <person name="Lin S.J."/>
            <person name="Korhonen P.K."/>
            <person name="Jex A.R."/>
            <person name="Hall R.S."/>
            <person name="Safavi-Hemami H."/>
            <person name="Kaewkong W."/>
            <person name="Bertrand D."/>
            <person name="Gao S."/>
            <person name="Seet Q."/>
            <person name="Wongkham S."/>
            <person name="Teh B.T."/>
            <person name="Wongkham C."/>
            <person name="Intapan P.M."/>
            <person name="Maleewong W."/>
            <person name="Yang X."/>
            <person name="Hu M."/>
            <person name="Wang Z."/>
            <person name="Hofmann A."/>
            <person name="Sternberg P.W."/>
            <person name="Tan P."/>
            <person name="Wang J."/>
            <person name="Gasser R.B."/>
        </authorList>
    </citation>
    <scope>NUCLEOTIDE SEQUENCE [LARGE SCALE GENOMIC DNA]</scope>
</reference>
<gene>
    <name evidence="1" type="ORF">T265_02393</name>
</gene>
<dbReference type="CTD" id="20316581"/>
<accession>A0A074ZW40</accession>
<dbReference type="RefSeq" id="XP_009164890.1">
    <property type="nucleotide sequence ID" value="XM_009166626.1"/>
</dbReference>
<dbReference type="AlphaFoldDB" id="A0A074ZW40"/>
<dbReference type="EMBL" id="KL596647">
    <property type="protein sequence ID" value="KER31341.1"/>
    <property type="molecule type" value="Genomic_DNA"/>
</dbReference>
<dbReference type="GeneID" id="20316581"/>
<protein>
    <submittedName>
        <fullName evidence="1">Uncharacterized protein</fullName>
    </submittedName>
</protein>
<name>A0A074ZW40_OPIVI</name>
<dbReference type="Proteomes" id="UP000054324">
    <property type="component" value="Unassembled WGS sequence"/>
</dbReference>
<proteinExistence type="predicted"/>